<dbReference type="NCBIfam" id="TIGR00756">
    <property type="entry name" value="PPR"/>
    <property type="match status" value="2"/>
</dbReference>
<dbReference type="PANTHER" id="PTHR24015">
    <property type="entry name" value="OS07G0578800 PROTEIN-RELATED"/>
    <property type="match status" value="1"/>
</dbReference>
<protein>
    <submittedName>
        <fullName evidence="3">Pentatricopeptide repeat</fullName>
    </submittedName>
</protein>
<dbReference type="FunFam" id="1.25.40.10:FF:000427">
    <property type="entry name" value="Pentatricopeptide repeat-containing protein chloroplastic"/>
    <property type="match status" value="1"/>
</dbReference>
<accession>A0A2P5FWH5</accession>
<dbReference type="Pfam" id="PF01535">
    <property type="entry name" value="PPR"/>
    <property type="match status" value="1"/>
</dbReference>
<sequence>MSSLTHTTLGFPPSPGTTSYITPATIFTALSSSTTTAHLKQVHAQILRSKLDRSSSLLLKLVLASCAVSPSLDYALSVFNQVSNPDALLSNKFLREFSRRGSPGKTLLVYEKMRKEGVGVDRFSFPAILKAASKASALAEGMEVHGVATKLGFCTDPFVETGLIRMYAGCGRIMEARVVFDKMSNRDIVAWSIMIDGYLQSGLFNKVFDLFEELKNSNIEPDGMILSIILSACGRAGNLSYGKAVHGFIIENNLAVDSRLQSALVAMYASCGLMDFAQELFNKMIT</sequence>
<name>A0A2P5FWH5_TREOI</name>
<dbReference type="Gene3D" id="1.25.40.10">
    <property type="entry name" value="Tetratricopeptide repeat domain"/>
    <property type="match status" value="1"/>
</dbReference>
<dbReference type="GO" id="GO:0009451">
    <property type="term" value="P:RNA modification"/>
    <property type="evidence" value="ECO:0007669"/>
    <property type="project" value="InterPro"/>
</dbReference>
<comment type="caution">
    <text evidence="3">The sequence shown here is derived from an EMBL/GenBank/DDBJ whole genome shotgun (WGS) entry which is preliminary data.</text>
</comment>
<keyword evidence="4" id="KW-1185">Reference proteome</keyword>
<evidence type="ECO:0000256" key="2">
    <source>
        <dbReference type="PROSITE-ProRule" id="PRU00708"/>
    </source>
</evidence>
<dbReference type="STRING" id="63057.A0A2P5FWH5"/>
<dbReference type="GO" id="GO:0005739">
    <property type="term" value="C:mitochondrion"/>
    <property type="evidence" value="ECO:0007669"/>
    <property type="project" value="TreeGrafter"/>
</dbReference>
<evidence type="ECO:0000313" key="3">
    <source>
        <dbReference type="EMBL" id="POO02150.1"/>
    </source>
</evidence>
<dbReference type="AlphaFoldDB" id="A0A2P5FWH5"/>
<dbReference type="InterPro" id="IPR011990">
    <property type="entry name" value="TPR-like_helical_dom_sf"/>
</dbReference>
<dbReference type="Proteomes" id="UP000237000">
    <property type="component" value="Unassembled WGS sequence"/>
</dbReference>
<dbReference type="Pfam" id="PF13041">
    <property type="entry name" value="PPR_2"/>
    <property type="match status" value="1"/>
</dbReference>
<dbReference type="OrthoDB" id="185373at2759"/>
<proteinExistence type="predicted"/>
<reference evidence="4" key="1">
    <citation type="submission" date="2016-06" db="EMBL/GenBank/DDBJ databases">
        <title>Parallel loss of symbiosis genes in relatives of nitrogen-fixing non-legume Parasponia.</title>
        <authorList>
            <person name="Van Velzen R."/>
            <person name="Holmer R."/>
            <person name="Bu F."/>
            <person name="Rutten L."/>
            <person name="Van Zeijl A."/>
            <person name="Liu W."/>
            <person name="Santuari L."/>
            <person name="Cao Q."/>
            <person name="Sharma T."/>
            <person name="Shen D."/>
            <person name="Roswanjaya Y."/>
            <person name="Wardhani T."/>
            <person name="Kalhor M.S."/>
            <person name="Jansen J."/>
            <person name="Van den Hoogen J."/>
            <person name="Gungor B."/>
            <person name="Hartog M."/>
            <person name="Hontelez J."/>
            <person name="Verver J."/>
            <person name="Yang W.-C."/>
            <person name="Schijlen E."/>
            <person name="Repin R."/>
            <person name="Schilthuizen M."/>
            <person name="Schranz E."/>
            <person name="Heidstra R."/>
            <person name="Miyata K."/>
            <person name="Fedorova E."/>
            <person name="Kohlen W."/>
            <person name="Bisseling T."/>
            <person name="Smit S."/>
            <person name="Geurts R."/>
        </authorList>
    </citation>
    <scope>NUCLEOTIDE SEQUENCE [LARGE SCALE GENOMIC DNA]</scope>
    <source>
        <strain evidence="4">cv. RG33-2</strain>
    </source>
</reference>
<dbReference type="InterPro" id="IPR046960">
    <property type="entry name" value="PPR_At4g14850-like_plant"/>
</dbReference>
<dbReference type="InterPro" id="IPR002885">
    <property type="entry name" value="PPR_rpt"/>
</dbReference>
<evidence type="ECO:0000313" key="4">
    <source>
        <dbReference type="Proteomes" id="UP000237000"/>
    </source>
</evidence>
<organism evidence="3 4">
    <name type="scientific">Trema orientale</name>
    <name type="common">Charcoal tree</name>
    <name type="synonym">Celtis orientalis</name>
    <dbReference type="NCBI Taxonomy" id="63057"/>
    <lineage>
        <taxon>Eukaryota</taxon>
        <taxon>Viridiplantae</taxon>
        <taxon>Streptophyta</taxon>
        <taxon>Embryophyta</taxon>
        <taxon>Tracheophyta</taxon>
        <taxon>Spermatophyta</taxon>
        <taxon>Magnoliopsida</taxon>
        <taxon>eudicotyledons</taxon>
        <taxon>Gunneridae</taxon>
        <taxon>Pentapetalae</taxon>
        <taxon>rosids</taxon>
        <taxon>fabids</taxon>
        <taxon>Rosales</taxon>
        <taxon>Cannabaceae</taxon>
        <taxon>Trema</taxon>
    </lineage>
</organism>
<feature type="repeat" description="PPR" evidence="2">
    <location>
        <begin position="187"/>
        <end position="221"/>
    </location>
</feature>
<dbReference type="PROSITE" id="PS51375">
    <property type="entry name" value="PPR"/>
    <property type="match status" value="1"/>
</dbReference>
<evidence type="ECO:0000256" key="1">
    <source>
        <dbReference type="ARBA" id="ARBA00022737"/>
    </source>
</evidence>
<dbReference type="InParanoid" id="A0A2P5FWH5"/>
<keyword evidence="1" id="KW-0677">Repeat</keyword>
<gene>
    <name evidence="3" type="ORF">TorRG33x02_019340</name>
</gene>
<dbReference type="EMBL" id="JXTC01000005">
    <property type="protein sequence ID" value="POO02150.1"/>
    <property type="molecule type" value="Genomic_DNA"/>
</dbReference>
<dbReference type="PANTHER" id="PTHR24015:SF1693">
    <property type="entry name" value="DYW DOMAIN-CONTAINING PROTEIN"/>
    <property type="match status" value="1"/>
</dbReference>
<dbReference type="GO" id="GO:0003723">
    <property type="term" value="F:RNA binding"/>
    <property type="evidence" value="ECO:0007669"/>
    <property type="project" value="InterPro"/>
</dbReference>